<evidence type="ECO:0000256" key="1">
    <source>
        <dbReference type="ARBA" id="ARBA00004496"/>
    </source>
</evidence>
<keyword evidence="8" id="KW-0677">Repeat</keyword>
<comment type="catalytic activity">
    <reaction evidence="9">
        <text>L-arginyl-[protein] + 2 S-adenosyl-L-methionine = N(omega),N(omega)-dimethyl-L-arginyl-[protein] + 2 S-adenosyl-L-homocysteine + 2 H(+)</text>
        <dbReference type="Rhea" id="RHEA:48096"/>
        <dbReference type="Rhea" id="RHEA-COMP:10532"/>
        <dbReference type="Rhea" id="RHEA-COMP:11991"/>
        <dbReference type="ChEBI" id="CHEBI:15378"/>
        <dbReference type="ChEBI" id="CHEBI:29965"/>
        <dbReference type="ChEBI" id="CHEBI:57856"/>
        <dbReference type="ChEBI" id="CHEBI:59789"/>
        <dbReference type="ChEBI" id="CHEBI:61897"/>
        <dbReference type="EC" id="2.1.1.319"/>
    </reaction>
    <physiologicalReaction direction="left-to-right" evidence="9">
        <dbReference type="Rhea" id="RHEA:48097"/>
    </physiologicalReaction>
</comment>
<dbReference type="Gene3D" id="3.40.50.150">
    <property type="entry name" value="Vaccinia Virus protein VP39"/>
    <property type="match status" value="1"/>
</dbReference>
<dbReference type="InterPro" id="IPR029063">
    <property type="entry name" value="SAM-dependent_MTases_sf"/>
</dbReference>
<dbReference type="InterPro" id="IPR036236">
    <property type="entry name" value="Znf_C2H2_sf"/>
</dbReference>
<keyword evidence="3" id="KW-0963">Cytoplasm</keyword>
<reference evidence="16" key="2">
    <citation type="submission" date="2023-02" db="EMBL/GenBank/DDBJ databases">
        <authorList>
            <person name="Swenson N.G."/>
            <person name="Wegrzyn J.L."/>
            <person name="Mcevoy S.L."/>
        </authorList>
    </citation>
    <scope>NUCLEOTIDE SEQUENCE</scope>
    <source>
        <strain evidence="16">91603</strain>
        <tissue evidence="16">Leaf</tissue>
    </source>
</reference>
<dbReference type="GO" id="GO:0046872">
    <property type="term" value="F:metal ion binding"/>
    <property type="evidence" value="ECO:0007669"/>
    <property type="project" value="UniProtKB-KW"/>
</dbReference>
<dbReference type="EMBL" id="JAJSOW010000106">
    <property type="protein sequence ID" value="KAI9160447.1"/>
    <property type="molecule type" value="Genomic_DNA"/>
</dbReference>
<name>A0AAD5IE01_ACENE</name>
<evidence type="ECO:0000256" key="3">
    <source>
        <dbReference type="ARBA" id="ARBA00022490"/>
    </source>
</evidence>
<dbReference type="PANTHER" id="PTHR11006:SF89">
    <property type="entry name" value="PROTEIN ARGININE N-METHYLTRANSFERASE 3-RELATED"/>
    <property type="match status" value="1"/>
</dbReference>
<evidence type="ECO:0000256" key="4">
    <source>
        <dbReference type="ARBA" id="ARBA00022603"/>
    </source>
</evidence>
<evidence type="ECO:0000259" key="15">
    <source>
        <dbReference type="PROSITE" id="PS00028"/>
    </source>
</evidence>
<dbReference type="GO" id="GO:0005737">
    <property type="term" value="C:cytoplasm"/>
    <property type="evidence" value="ECO:0007669"/>
    <property type="project" value="UniProtKB-SubCell"/>
</dbReference>
<keyword evidence="7" id="KW-0479">Metal-binding</keyword>
<dbReference type="Gene3D" id="2.70.160.11">
    <property type="entry name" value="Hnrnp arginine n-methyltransferase1"/>
    <property type="match status" value="1"/>
</dbReference>
<dbReference type="InterPro" id="IPR013216">
    <property type="entry name" value="Methyltransf_11"/>
</dbReference>
<evidence type="ECO:0000256" key="10">
    <source>
        <dbReference type="ARBA" id="ARBA00049303"/>
    </source>
</evidence>
<keyword evidence="17" id="KW-1185">Reference proteome</keyword>
<dbReference type="SUPFAM" id="SSF57667">
    <property type="entry name" value="beta-beta-alpha zinc fingers"/>
    <property type="match status" value="1"/>
</dbReference>
<evidence type="ECO:0000256" key="6">
    <source>
        <dbReference type="ARBA" id="ARBA00022691"/>
    </source>
</evidence>
<evidence type="ECO:0000313" key="17">
    <source>
        <dbReference type="Proteomes" id="UP001064489"/>
    </source>
</evidence>
<evidence type="ECO:0000256" key="8">
    <source>
        <dbReference type="ARBA" id="ARBA00022737"/>
    </source>
</evidence>
<keyword evidence="4 13" id="KW-0489">Methyltransferase</keyword>
<protein>
    <recommendedName>
        <fullName evidence="12">Probable protein arginine N-methyltransferase 3</fullName>
        <ecNumber evidence="2">2.1.1.319</ecNumber>
    </recommendedName>
</protein>
<dbReference type="InterPro" id="IPR055135">
    <property type="entry name" value="PRMT_dom"/>
</dbReference>
<dbReference type="FunFam" id="3.40.50.150:FF:000016">
    <property type="entry name" value="Protein arginine N-methyltransferase 6"/>
    <property type="match status" value="1"/>
</dbReference>
<evidence type="ECO:0000256" key="2">
    <source>
        <dbReference type="ARBA" id="ARBA00011925"/>
    </source>
</evidence>
<comment type="caution">
    <text evidence="16">The sequence shown here is derived from an EMBL/GenBank/DDBJ whole genome shotgun (WGS) entry which is preliminary data.</text>
</comment>
<dbReference type="Pfam" id="PF22528">
    <property type="entry name" value="PRMT_C"/>
    <property type="match status" value="1"/>
</dbReference>
<dbReference type="FunFam" id="2.70.160.11:FF:000015">
    <property type="entry name" value="Probable protein arginine N-methyltransferase 3"/>
    <property type="match status" value="1"/>
</dbReference>
<gene>
    <name evidence="16" type="ORF">LWI28_008151</name>
</gene>
<dbReference type="CDD" id="cd02440">
    <property type="entry name" value="AdoMet_MTases"/>
    <property type="match status" value="1"/>
</dbReference>
<comment type="subcellular location">
    <subcellularLocation>
        <location evidence="1">Cytoplasm</location>
    </subcellularLocation>
</comment>
<evidence type="ECO:0000256" key="13">
    <source>
        <dbReference type="PROSITE-ProRule" id="PRU01015"/>
    </source>
</evidence>
<reference evidence="16" key="1">
    <citation type="journal article" date="2022" name="Plant J.">
        <title>Strategies of tolerance reflected in two North American maple genomes.</title>
        <authorList>
            <person name="McEvoy S.L."/>
            <person name="Sezen U.U."/>
            <person name="Trouern-Trend A."/>
            <person name="McMahon S.M."/>
            <person name="Schaberg P.G."/>
            <person name="Yang J."/>
            <person name="Wegrzyn J.L."/>
            <person name="Swenson N.G."/>
        </authorList>
    </citation>
    <scope>NUCLEOTIDE SEQUENCE</scope>
    <source>
        <strain evidence="16">91603</strain>
    </source>
</reference>
<evidence type="ECO:0000256" key="5">
    <source>
        <dbReference type="ARBA" id="ARBA00022679"/>
    </source>
</evidence>
<dbReference type="InterPro" id="IPR025799">
    <property type="entry name" value="Arg_MeTrfase"/>
</dbReference>
<sequence>MANNSETEALETRKIVEEDEESEEEEETVEDWGDWRDEDDEEEEDSESGFLCLFCDANFSSCDTIFEHCRLSHQFDFHSIKTALGLDFYGSFKLINYVRSQVAENRCWSCRLTCQSNQDLQSHLHETVNFKDIQLFWGDDKYLKPFLLEDKLLYSFSDDDEGEDDYITSFDKEEVMKDLRQFEDICIDDENTVKKFGSETCSANENGKEVSSTSNSHLNIASSSGKAIINGLDLSGVGSFEEKANGKVSRVSPVNLAAKDIKKVNESYFGSYSSFGIHREMISDKVRTDAYRQAILENPSCLKGAVVMDVGCGTGILSLFAAQAGASRVIAVEASEKMAAVATQIAKDNGLWRSRSQSEGNEQSTGVMEVVQCMVEEVGKSLQIQPHSVDVLVSEWMGYCLLYESMLSSVLFARDRWLKPGGAILPDTATMFVAGFGRGGTSLPFWDNVYGLNMSCIGKELVQDAARFPIVDIVADNDVVTNAVLLQTFDLATMKPDEVDFTASAELEPKLGGLESNSIKSNSTTWCYGVVLWFETGFTSRFCKEKPVVLSTSPYIPKTHWSQTIFTFREPIAMGSGNFSANKTAAIGTDTCPARRIHLRVSIARAAEHRSIDISLETTGIGSDGRKRSWPVQIFNLS</sequence>
<accession>A0AAD5IE01</accession>
<dbReference type="GO" id="GO:0032259">
    <property type="term" value="P:methylation"/>
    <property type="evidence" value="ECO:0007669"/>
    <property type="project" value="UniProtKB-KW"/>
</dbReference>
<dbReference type="InterPro" id="IPR013087">
    <property type="entry name" value="Znf_C2H2_type"/>
</dbReference>
<evidence type="ECO:0000256" key="7">
    <source>
        <dbReference type="ARBA" id="ARBA00022723"/>
    </source>
</evidence>
<keyword evidence="6 13" id="KW-0949">S-adenosyl-L-methionine</keyword>
<evidence type="ECO:0000313" key="16">
    <source>
        <dbReference type="EMBL" id="KAI9160447.1"/>
    </source>
</evidence>
<proteinExistence type="predicted"/>
<evidence type="ECO:0000256" key="14">
    <source>
        <dbReference type="SAM" id="MobiDB-lite"/>
    </source>
</evidence>
<feature type="region of interest" description="Disordered" evidence="14">
    <location>
        <begin position="1"/>
        <end position="40"/>
    </location>
</feature>
<dbReference type="SUPFAM" id="SSF53335">
    <property type="entry name" value="S-adenosyl-L-methionine-dependent methyltransferases"/>
    <property type="match status" value="1"/>
</dbReference>
<evidence type="ECO:0000256" key="11">
    <source>
        <dbReference type="ARBA" id="ARBA00056803"/>
    </source>
</evidence>
<dbReference type="Pfam" id="PF12756">
    <property type="entry name" value="zf-C2H2_2"/>
    <property type="match status" value="1"/>
</dbReference>
<dbReference type="GO" id="GO:0035242">
    <property type="term" value="F:protein-arginine omega-N asymmetric methyltransferase activity"/>
    <property type="evidence" value="ECO:0007669"/>
    <property type="project" value="UniProtKB-EC"/>
</dbReference>
<organism evidence="16 17">
    <name type="scientific">Acer negundo</name>
    <name type="common">Box elder</name>
    <dbReference type="NCBI Taxonomy" id="4023"/>
    <lineage>
        <taxon>Eukaryota</taxon>
        <taxon>Viridiplantae</taxon>
        <taxon>Streptophyta</taxon>
        <taxon>Embryophyta</taxon>
        <taxon>Tracheophyta</taxon>
        <taxon>Spermatophyta</taxon>
        <taxon>Magnoliopsida</taxon>
        <taxon>eudicotyledons</taxon>
        <taxon>Gunneridae</taxon>
        <taxon>Pentapetalae</taxon>
        <taxon>rosids</taxon>
        <taxon>malvids</taxon>
        <taxon>Sapindales</taxon>
        <taxon>Sapindaceae</taxon>
        <taxon>Hippocastanoideae</taxon>
        <taxon>Acereae</taxon>
        <taxon>Acer</taxon>
    </lineage>
</organism>
<dbReference type="Proteomes" id="UP001064489">
    <property type="component" value="Chromosome 2"/>
</dbReference>
<evidence type="ECO:0000256" key="12">
    <source>
        <dbReference type="ARBA" id="ARBA00070690"/>
    </source>
</evidence>
<dbReference type="AlphaFoldDB" id="A0AAD5IE01"/>
<dbReference type="InterPro" id="IPR041661">
    <property type="entry name" value="ZN622/Rei1/Reh1_Znf-C2H2"/>
</dbReference>
<keyword evidence="5 13" id="KW-0808">Transferase</keyword>
<dbReference type="GO" id="GO:0005634">
    <property type="term" value="C:nucleus"/>
    <property type="evidence" value="ECO:0007669"/>
    <property type="project" value="TreeGrafter"/>
</dbReference>
<comment type="function">
    <text evidence="11">Protein-arginine N-methyltransferase that catalyzes both the monomethylation and asymmetric dimethylation of the guanidino nitrogens of arginine residues in target proteins, and therefore falls into the group of type I methyltransferases.</text>
</comment>
<evidence type="ECO:0000256" key="9">
    <source>
        <dbReference type="ARBA" id="ARBA00047384"/>
    </source>
</evidence>
<dbReference type="GO" id="GO:0042054">
    <property type="term" value="F:histone methyltransferase activity"/>
    <property type="evidence" value="ECO:0007669"/>
    <property type="project" value="TreeGrafter"/>
</dbReference>
<feature type="domain" description="C2H2-type" evidence="15">
    <location>
        <begin position="52"/>
        <end position="73"/>
    </location>
</feature>
<dbReference type="Pfam" id="PF08241">
    <property type="entry name" value="Methyltransf_11"/>
    <property type="match status" value="1"/>
</dbReference>
<comment type="catalytic activity">
    <reaction evidence="10">
        <text>L-arginyl-[protein] + S-adenosyl-L-methionine = N(omega)-methyl-L-arginyl-[protein] + S-adenosyl-L-homocysteine + H(+)</text>
        <dbReference type="Rhea" id="RHEA:48100"/>
        <dbReference type="Rhea" id="RHEA-COMP:10532"/>
        <dbReference type="Rhea" id="RHEA-COMP:11990"/>
        <dbReference type="ChEBI" id="CHEBI:15378"/>
        <dbReference type="ChEBI" id="CHEBI:29965"/>
        <dbReference type="ChEBI" id="CHEBI:57856"/>
        <dbReference type="ChEBI" id="CHEBI:59789"/>
        <dbReference type="ChEBI" id="CHEBI:65280"/>
    </reaction>
    <physiologicalReaction direction="left-to-right" evidence="10">
        <dbReference type="Rhea" id="RHEA:48101"/>
    </physiologicalReaction>
</comment>
<dbReference type="PROSITE" id="PS51678">
    <property type="entry name" value="SAM_MT_PRMT"/>
    <property type="match status" value="1"/>
</dbReference>
<feature type="compositionally biased region" description="Acidic residues" evidence="14">
    <location>
        <begin position="17"/>
        <end position="40"/>
    </location>
</feature>
<dbReference type="PANTHER" id="PTHR11006">
    <property type="entry name" value="PROTEIN ARGININE N-METHYLTRANSFERASE"/>
    <property type="match status" value="1"/>
</dbReference>
<dbReference type="PROSITE" id="PS00028">
    <property type="entry name" value="ZINC_FINGER_C2H2_1"/>
    <property type="match status" value="1"/>
</dbReference>
<dbReference type="EC" id="2.1.1.319" evidence="2"/>